<dbReference type="Proteomes" id="UP000319722">
    <property type="component" value="Unassembled WGS sequence"/>
</dbReference>
<organism evidence="1 2">
    <name type="scientific">Variovorax beijingensis</name>
    <dbReference type="NCBI Taxonomy" id="2496117"/>
    <lineage>
        <taxon>Bacteria</taxon>
        <taxon>Pseudomonadati</taxon>
        <taxon>Pseudomonadota</taxon>
        <taxon>Betaproteobacteria</taxon>
        <taxon>Burkholderiales</taxon>
        <taxon>Comamonadaceae</taxon>
        <taxon>Variovorax</taxon>
    </lineage>
</organism>
<name>A0A561BF11_9BURK</name>
<dbReference type="EMBL" id="VIVL01000009">
    <property type="protein sequence ID" value="TWD77475.1"/>
    <property type="molecule type" value="Genomic_DNA"/>
</dbReference>
<comment type="caution">
    <text evidence="1">The sequence shown here is derived from an EMBL/GenBank/DDBJ whole genome shotgun (WGS) entry which is preliminary data.</text>
</comment>
<reference evidence="1 2" key="1">
    <citation type="submission" date="2019-06" db="EMBL/GenBank/DDBJ databases">
        <title>Sorghum-associated microbial communities from plants grown in Nebraska, USA.</title>
        <authorList>
            <person name="Schachtman D."/>
        </authorList>
    </citation>
    <scope>NUCLEOTIDE SEQUENCE [LARGE SCALE GENOMIC DNA]</scope>
    <source>
        <strain evidence="1 2">T529</strain>
    </source>
</reference>
<dbReference type="RefSeq" id="WP_145746011.1">
    <property type="nucleotide sequence ID" value="NZ_VIVL01000009.1"/>
</dbReference>
<sequence>MSNRHKPARKAGLTRTGRFTGWESDIDFSTFTSTNGKFAEFRTREIIFSVELLEPINGERSAKLNVSCYPPNWVKVVNAEESAGVAKISVFKKTGVEIHAVVNDDEWTTLLTLTTSGQLASVRASFDALVRGKAIVQSLRFSTRGAQDLNQPGE</sequence>
<gene>
    <name evidence="1" type="ORF">FB547_1099</name>
</gene>
<accession>A0A561BF11</accession>
<evidence type="ECO:0000313" key="2">
    <source>
        <dbReference type="Proteomes" id="UP000319722"/>
    </source>
</evidence>
<dbReference type="AlphaFoldDB" id="A0A561BF11"/>
<evidence type="ECO:0000313" key="1">
    <source>
        <dbReference type="EMBL" id="TWD77475.1"/>
    </source>
</evidence>
<protein>
    <submittedName>
        <fullName evidence="1">Uncharacterized protein</fullName>
    </submittedName>
</protein>
<proteinExistence type="predicted"/>